<evidence type="ECO:0008006" key="3">
    <source>
        <dbReference type="Google" id="ProtNLM"/>
    </source>
</evidence>
<dbReference type="OrthoDB" id="8196554at2759"/>
<dbReference type="GO" id="GO:0005615">
    <property type="term" value="C:extracellular space"/>
    <property type="evidence" value="ECO:0007669"/>
    <property type="project" value="TreeGrafter"/>
</dbReference>
<dbReference type="Gene3D" id="3.15.10.30">
    <property type="entry name" value="Haemolymph juvenile hormone binding protein"/>
    <property type="match status" value="1"/>
</dbReference>
<proteinExistence type="evidence at transcript level"/>
<dbReference type="Pfam" id="PF06585">
    <property type="entry name" value="JHBP"/>
    <property type="match status" value="1"/>
</dbReference>
<dbReference type="PANTHER" id="PTHR11008:SF18">
    <property type="entry name" value="BCDNA.GH05536-RELATED"/>
    <property type="match status" value="1"/>
</dbReference>
<organism evidence="2">
    <name type="scientific">Ceratitis capitata</name>
    <name type="common">Mediterranean fruit fly</name>
    <name type="synonym">Tephritis capitata</name>
    <dbReference type="NCBI Taxonomy" id="7213"/>
    <lineage>
        <taxon>Eukaryota</taxon>
        <taxon>Metazoa</taxon>
        <taxon>Ecdysozoa</taxon>
        <taxon>Arthropoda</taxon>
        <taxon>Hexapoda</taxon>
        <taxon>Insecta</taxon>
        <taxon>Pterygota</taxon>
        <taxon>Neoptera</taxon>
        <taxon>Endopterygota</taxon>
        <taxon>Diptera</taxon>
        <taxon>Brachycera</taxon>
        <taxon>Muscomorpha</taxon>
        <taxon>Tephritoidea</taxon>
        <taxon>Tephritidae</taxon>
        <taxon>Ceratitis</taxon>
        <taxon>Ceratitis</taxon>
    </lineage>
</organism>
<feature type="signal peptide" evidence="1">
    <location>
        <begin position="1"/>
        <end position="21"/>
    </location>
</feature>
<accession>W8B642</accession>
<reference evidence="2" key="1">
    <citation type="submission" date="2013-07" db="EMBL/GenBank/DDBJ databases">
        <authorList>
            <person name="Geib S."/>
        </authorList>
    </citation>
    <scope>NUCLEOTIDE SEQUENCE</scope>
</reference>
<feature type="chain" id="PRO_5007736971" description="Protein takeout" evidence="1">
    <location>
        <begin position="22"/>
        <end position="340"/>
    </location>
</feature>
<sequence length="340" mass="36894">MHKSYLFYFTAIAAILGSATAATTSNIATAAAAISDNLDEYTTVAVLPSAIAATLAAAPAVTTPQNENGAIAAPSIVPVPQAAPQLPTLAYDKVGISDGVEFSPIPVEPNTANTYFEIAPCELKSPNKNECIRNLFAQIVPQLKAGLPQYGMPSIDPYFYRRGIFRYDNEGVQGGLLIKNMYINGISTFKVNTFLSNFTEKAFIVKLGIEIPRIKANGQFKADVKFGGLRLVPKGPFNITIDNIRATILTDGVLENTEAGRRLKLQRLNANVAVGDARIIANGIFSDRNLNTMILNLVNENLPEITRVGIPATREQWAPIFLAHINQFFANIPINQFLIE</sequence>
<dbReference type="EMBL" id="GAMC01017765">
    <property type="protein sequence ID" value="JAB88790.1"/>
    <property type="molecule type" value="mRNA"/>
</dbReference>
<keyword evidence="1" id="KW-0732">Signal</keyword>
<dbReference type="EMBL" id="GAMC01017764">
    <property type="protein sequence ID" value="JAB88791.1"/>
    <property type="molecule type" value="mRNA"/>
</dbReference>
<dbReference type="SMART" id="SM00700">
    <property type="entry name" value="JHBP"/>
    <property type="match status" value="1"/>
</dbReference>
<evidence type="ECO:0000313" key="2">
    <source>
        <dbReference type="EMBL" id="JAB88791.1"/>
    </source>
</evidence>
<name>W8B642_CERCA</name>
<dbReference type="InterPro" id="IPR010562">
    <property type="entry name" value="Haemolymph_juvenile_hormone-bd"/>
</dbReference>
<dbReference type="InterPro" id="IPR038606">
    <property type="entry name" value="To_sf"/>
</dbReference>
<dbReference type="PANTHER" id="PTHR11008">
    <property type="entry name" value="PROTEIN TAKEOUT-LIKE PROTEIN"/>
    <property type="match status" value="1"/>
</dbReference>
<evidence type="ECO:0000256" key="1">
    <source>
        <dbReference type="SAM" id="SignalP"/>
    </source>
</evidence>
<dbReference type="AlphaFoldDB" id="W8B642"/>
<reference evidence="2" key="2">
    <citation type="journal article" date="2014" name="BMC Genomics">
        <title>A genomic perspective to assessing quality of mass-reared SIT flies used in Mediterranean fruit fly (Ceratitis capitata) eradication in California.</title>
        <authorList>
            <person name="Calla B."/>
            <person name="Hall B."/>
            <person name="Hou S."/>
            <person name="Geib S.M."/>
        </authorList>
    </citation>
    <scope>NUCLEOTIDE SEQUENCE</scope>
</reference>
<protein>
    <recommendedName>
        <fullName evidence="3">Protein takeout</fullName>
    </recommendedName>
</protein>